<feature type="domain" description="Glyoxalase-like" evidence="1">
    <location>
        <begin position="8"/>
        <end position="115"/>
    </location>
</feature>
<accession>K0KBG4</accession>
<dbReference type="AlphaFoldDB" id="K0KBG4"/>
<evidence type="ECO:0000259" key="1">
    <source>
        <dbReference type="Pfam" id="PF18029"/>
    </source>
</evidence>
<reference evidence="2 3" key="1">
    <citation type="journal article" date="2012" name="BMC Genomics">
        <title>Complete genome sequence of Saccharothrix espanaensis DSM 44229T and comparison to the other completely sequenced Pseudonocardiaceae.</title>
        <authorList>
            <person name="Strobel T."/>
            <person name="Al-Dilaimi A."/>
            <person name="Blom J."/>
            <person name="Gessner A."/>
            <person name="Kalinowski J."/>
            <person name="Luzhetska M."/>
            <person name="Puhler A."/>
            <person name="Szczepanowski R."/>
            <person name="Bechthold A."/>
            <person name="Ruckert C."/>
        </authorList>
    </citation>
    <scope>NUCLEOTIDE SEQUENCE [LARGE SCALE GENOMIC DNA]</scope>
    <source>
        <strain evidence="3">ATCC 51144 / DSM 44229 / JCM 9112 / NBRC 15066 / NRRL 15764</strain>
    </source>
</reference>
<evidence type="ECO:0000313" key="3">
    <source>
        <dbReference type="Proteomes" id="UP000006281"/>
    </source>
</evidence>
<dbReference type="PATRIC" id="fig|1179773.3.peg.8413"/>
<dbReference type="HOGENOM" id="CLU_108054_0_1_11"/>
<dbReference type="Pfam" id="PF18029">
    <property type="entry name" value="Glyoxalase_6"/>
    <property type="match status" value="1"/>
</dbReference>
<dbReference type="eggNOG" id="COG0346">
    <property type="taxonomic scope" value="Bacteria"/>
</dbReference>
<dbReference type="Proteomes" id="UP000006281">
    <property type="component" value="Chromosome"/>
</dbReference>
<dbReference type="SUPFAM" id="SSF54593">
    <property type="entry name" value="Glyoxalase/Bleomycin resistance protein/Dihydroxybiphenyl dioxygenase"/>
    <property type="match status" value="1"/>
</dbReference>
<dbReference type="STRING" id="1179773.BN6_83340"/>
<keyword evidence="3" id="KW-1185">Reference proteome</keyword>
<dbReference type="PANTHER" id="PTHR35908:SF1">
    <property type="entry name" value="CONSERVED PROTEIN"/>
    <property type="match status" value="1"/>
</dbReference>
<evidence type="ECO:0000313" key="2">
    <source>
        <dbReference type="EMBL" id="CCH35551.1"/>
    </source>
</evidence>
<proteinExistence type="predicted"/>
<dbReference type="OrthoDB" id="5524593at2"/>
<dbReference type="EMBL" id="HE804045">
    <property type="protein sequence ID" value="CCH35551.1"/>
    <property type="molecule type" value="Genomic_DNA"/>
</dbReference>
<sequence>MSSLVHSITFHCRDPYALATFWSQVTGRPMADEDLPGDPETHVWLPAGPSLLFTRVPGEKVVRNRVHLDVQPDSTRDEEVRRLLGIGATLVDDQRRPDGTGWVVLGDPEGNEFCVERSAAERAATS</sequence>
<dbReference type="RefSeq" id="WP_015105658.1">
    <property type="nucleotide sequence ID" value="NC_019673.1"/>
</dbReference>
<dbReference type="Gene3D" id="3.10.180.10">
    <property type="entry name" value="2,3-Dihydroxybiphenyl 1,2-Dioxygenase, domain 1"/>
    <property type="match status" value="1"/>
</dbReference>
<dbReference type="BioCyc" id="SESP1179773:BN6_RS40390-MONOMER"/>
<protein>
    <recommendedName>
        <fullName evidence="1">Glyoxalase-like domain-containing protein</fullName>
    </recommendedName>
</protein>
<dbReference type="CDD" id="cd06587">
    <property type="entry name" value="VOC"/>
    <property type="match status" value="1"/>
</dbReference>
<organism evidence="2 3">
    <name type="scientific">Saccharothrix espanaensis (strain ATCC 51144 / DSM 44229 / JCM 9112 / NBRC 15066 / NRRL 15764)</name>
    <dbReference type="NCBI Taxonomy" id="1179773"/>
    <lineage>
        <taxon>Bacteria</taxon>
        <taxon>Bacillati</taxon>
        <taxon>Actinomycetota</taxon>
        <taxon>Actinomycetes</taxon>
        <taxon>Pseudonocardiales</taxon>
        <taxon>Pseudonocardiaceae</taxon>
        <taxon>Saccharothrix</taxon>
    </lineage>
</organism>
<name>K0KBG4_SACES</name>
<gene>
    <name evidence="2" type="ordered locus">BN6_83340</name>
</gene>
<dbReference type="InterPro" id="IPR041581">
    <property type="entry name" value="Glyoxalase_6"/>
</dbReference>
<dbReference type="InterPro" id="IPR029068">
    <property type="entry name" value="Glyas_Bleomycin-R_OHBP_Dase"/>
</dbReference>
<dbReference type="PANTHER" id="PTHR35908">
    <property type="entry name" value="HYPOTHETICAL FUSION PROTEIN"/>
    <property type="match status" value="1"/>
</dbReference>
<dbReference type="KEGG" id="sesp:BN6_83340"/>